<dbReference type="GO" id="GO:0005829">
    <property type="term" value="C:cytosol"/>
    <property type="evidence" value="ECO:0007669"/>
    <property type="project" value="TreeGrafter"/>
</dbReference>
<evidence type="ECO:0000256" key="3">
    <source>
        <dbReference type="RuleBase" id="RU366045"/>
    </source>
</evidence>
<name>A0A9W8TC47_9HYPO</name>
<keyword evidence="2 3" id="KW-0456">Lyase</keyword>
<evidence type="ECO:0000259" key="4">
    <source>
        <dbReference type="Pfam" id="PF04909"/>
    </source>
</evidence>
<keyword evidence="1 3" id="KW-0210">Decarboxylase</keyword>
<protein>
    <recommendedName>
        <fullName evidence="4">Amidohydrolase-related domain-containing protein</fullName>
    </recommendedName>
</protein>
<evidence type="ECO:0000313" key="6">
    <source>
        <dbReference type="Proteomes" id="UP001140502"/>
    </source>
</evidence>
<dbReference type="GO" id="GO:0016831">
    <property type="term" value="F:carboxy-lyase activity"/>
    <property type="evidence" value="ECO:0007669"/>
    <property type="project" value="UniProtKB-KW"/>
</dbReference>
<dbReference type="EMBL" id="JAPEUR010000337">
    <property type="protein sequence ID" value="KAJ4311304.1"/>
    <property type="molecule type" value="Genomic_DNA"/>
</dbReference>
<dbReference type="PANTHER" id="PTHR21240">
    <property type="entry name" value="2-AMINO-3-CARBOXYLMUCONATE-6-SEMIALDEHYDE DECARBOXYLASE"/>
    <property type="match status" value="1"/>
</dbReference>
<comment type="caution">
    <text evidence="5">The sequence shown here is derived from an EMBL/GenBank/DDBJ whole genome shotgun (WGS) entry which is preliminary data.</text>
</comment>
<accession>A0A9W8TC47</accession>
<dbReference type="Gene3D" id="3.20.20.140">
    <property type="entry name" value="Metal-dependent hydrolases"/>
    <property type="match status" value="1"/>
</dbReference>
<dbReference type="GO" id="GO:0016787">
    <property type="term" value="F:hydrolase activity"/>
    <property type="evidence" value="ECO:0007669"/>
    <property type="project" value="InterPro"/>
</dbReference>
<dbReference type="InterPro" id="IPR032465">
    <property type="entry name" value="ACMSD"/>
</dbReference>
<dbReference type="PANTHER" id="PTHR21240:SF30">
    <property type="entry name" value="AMIDOHYDROLASE-RELATED DOMAIN-CONTAINING PROTEIN-RELATED"/>
    <property type="match status" value="1"/>
</dbReference>
<dbReference type="InterPro" id="IPR032466">
    <property type="entry name" value="Metal_Hydrolase"/>
</dbReference>
<evidence type="ECO:0000313" key="5">
    <source>
        <dbReference type="EMBL" id="KAJ4311304.1"/>
    </source>
</evidence>
<dbReference type="GO" id="GO:0019748">
    <property type="term" value="P:secondary metabolic process"/>
    <property type="evidence" value="ECO:0007669"/>
    <property type="project" value="TreeGrafter"/>
</dbReference>
<feature type="domain" description="Amidohydrolase-related" evidence="4">
    <location>
        <begin position="72"/>
        <end position="322"/>
    </location>
</feature>
<dbReference type="Proteomes" id="UP001140502">
    <property type="component" value="Unassembled WGS sequence"/>
</dbReference>
<gene>
    <name evidence="5" type="ORF">N0V84_010509</name>
</gene>
<sequence>MIPLIALEEHFLSNELLNSGLYPGDKLAKNNPTVHKTLSAVDESRLENMNRNSISIQVLSHIPVNPPLNAVQQTNDLLHSYTNKFPDRFKGFALLSMNDPAEAAQELERSVKELGFVGALVGAHLDDGGYYDGSRYDVFWAKAQELDVPIYLHPHYPSDQEVALNYSDMDNNVVAMHFACWCWGWHAKVGLCIMRMFANNVFERFPKLKIIIGHMGEMIPFMLRRIVDYSKTWPNDQARTRGLREVWESNIWVTTSGFFALGPMACLLQETKIDRIMYSVDYPLAKNEDGLKFMQELEASGLVDREGFEKIAYKNAEKLLGIKVKQ</sequence>
<comment type="similarity">
    <text evidence="3">Belongs to the metallo-dependent hydrolases superfamily.</text>
</comment>
<dbReference type="SUPFAM" id="SSF51556">
    <property type="entry name" value="Metallo-dependent hydrolases"/>
    <property type="match status" value="1"/>
</dbReference>
<dbReference type="OrthoDB" id="432010at2759"/>
<evidence type="ECO:0000256" key="1">
    <source>
        <dbReference type="ARBA" id="ARBA00022793"/>
    </source>
</evidence>
<organism evidence="5 6">
    <name type="scientific">Fusarium piperis</name>
    <dbReference type="NCBI Taxonomy" id="1435070"/>
    <lineage>
        <taxon>Eukaryota</taxon>
        <taxon>Fungi</taxon>
        <taxon>Dikarya</taxon>
        <taxon>Ascomycota</taxon>
        <taxon>Pezizomycotina</taxon>
        <taxon>Sordariomycetes</taxon>
        <taxon>Hypocreomycetidae</taxon>
        <taxon>Hypocreales</taxon>
        <taxon>Nectriaceae</taxon>
        <taxon>Fusarium</taxon>
        <taxon>Fusarium solani species complex</taxon>
    </lineage>
</organism>
<proteinExistence type="inferred from homology"/>
<reference evidence="5" key="1">
    <citation type="submission" date="2022-10" db="EMBL/GenBank/DDBJ databases">
        <title>Tapping the CABI collections for fungal endophytes: first genome assemblies for Collariella, Neodidymelliopsis, Ascochyta clinopodiicola, Didymella pomorum, Didymosphaeria variabile, Neocosmospora piperis and Neocucurbitaria cava.</title>
        <authorList>
            <person name="Hill R."/>
        </authorList>
    </citation>
    <scope>NUCLEOTIDE SEQUENCE</scope>
    <source>
        <strain evidence="5">IMI 366586</strain>
    </source>
</reference>
<keyword evidence="6" id="KW-1185">Reference proteome</keyword>
<dbReference type="Pfam" id="PF04909">
    <property type="entry name" value="Amidohydro_2"/>
    <property type="match status" value="1"/>
</dbReference>
<dbReference type="AlphaFoldDB" id="A0A9W8TC47"/>
<evidence type="ECO:0000256" key="2">
    <source>
        <dbReference type="ARBA" id="ARBA00023239"/>
    </source>
</evidence>
<dbReference type="InterPro" id="IPR006680">
    <property type="entry name" value="Amidohydro-rel"/>
</dbReference>